<evidence type="ECO:0000256" key="1">
    <source>
        <dbReference type="SAM" id="Phobius"/>
    </source>
</evidence>
<organism evidence="2 3">
    <name type="scientific">Apiospora aurea</name>
    <dbReference type="NCBI Taxonomy" id="335848"/>
    <lineage>
        <taxon>Eukaryota</taxon>
        <taxon>Fungi</taxon>
        <taxon>Dikarya</taxon>
        <taxon>Ascomycota</taxon>
        <taxon>Pezizomycotina</taxon>
        <taxon>Sordariomycetes</taxon>
        <taxon>Xylariomycetidae</taxon>
        <taxon>Amphisphaeriales</taxon>
        <taxon>Apiosporaceae</taxon>
        <taxon>Apiospora</taxon>
    </lineage>
</organism>
<keyword evidence="1" id="KW-0472">Membrane</keyword>
<gene>
    <name evidence="2" type="ORF">PG986_013728</name>
</gene>
<name>A0ABR1PWC9_9PEZI</name>
<dbReference type="GeneID" id="92083012"/>
<accession>A0ABR1PWC9</accession>
<sequence>MAITTATTATLSGITTAITTAAASSTAATFSTAALTAATSTAAAAFTTVAFTTALTAVAASMVAAGLAGTATLATFAVLCNTLHVSKQTEPRNDQSSRLAVLNDSTLILNSSILVSSLNETAAAVAILAWSDGLVAILDQGVIVRGRHGESLGVDRQEKRGEEELVHLGW</sequence>
<dbReference type="RefSeq" id="XP_066694093.1">
    <property type="nucleotide sequence ID" value="XM_066849950.1"/>
</dbReference>
<keyword evidence="3" id="KW-1185">Reference proteome</keyword>
<evidence type="ECO:0000313" key="3">
    <source>
        <dbReference type="Proteomes" id="UP001391051"/>
    </source>
</evidence>
<keyword evidence="1" id="KW-1133">Transmembrane helix</keyword>
<protein>
    <submittedName>
        <fullName evidence="2">Uncharacterized protein</fullName>
    </submittedName>
</protein>
<dbReference type="EMBL" id="JAQQWE010000009">
    <property type="protein sequence ID" value="KAK7941341.1"/>
    <property type="molecule type" value="Genomic_DNA"/>
</dbReference>
<comment type="caution">
    <text evidence="2">The sequence shown here is derived from an EMBL/GenBank/DDBJ whole genome shotgun (WGS) entry which is preliminary data.</text>
</comment>
<proteinExistence type="predicted"/>
<dbReference type="Proteomes" id="UP001391051">
    <property type="component" value="Unassembled WGS sequence"/>
</dbReference>
<keyword evidence="1" id="KW-0812">Transmembrane</keyword>
<evidence type="ECO:0000313" key="2">
    <source>
        <dbReference type="EMBL" id="KAK7941341.1"/>
    </source>
</evidence>
<feature type="transmembrane region" description="Helical" evidence="1">
    <location>
        <begin position="58"/>
        <end position="79"/>
    </location>
</feature>
<reference evidence="2 3" key="1">
    <citation type="submission" date="2023-01" db="EMBL/GenBank/DDBJ databases">
        <title>Analysis of 21 Apiospora genomes using comparative genomics revels a genus with tremendous synthesis potential of carbohydrate active enzymes and secondary metabolites.</title>
        <authorList>
            <person name="Sorensen T."/>
        </authorList>
    </citation>
    <scope>NUCLEOTIDE SEQUENCE [LARGE SCALE GENOMIC DNA]</scope>
    <source>
        <strain evidence="2 3">CBS 24483</strain>
    </source>
</reference>